<evidence type="ECO:0000259" key="4">
    <source>
        <dbReference type="PROSITE" id="PS51371"/>
    </source>
</evidence>
<sequence length="575" mass="64102">MYRISATSNLVPFLPSSSFVPTRRCYPRRATPYSRRINLKPLTSRIVLLTRRRQLGQIVEEVEAAKKRYGKLNTIVMNSVLEACVHCGNIDLALRMFHEMAEPGGIGVDSISYATILKGLGKARRIDEAFQMLETIEHGTVAGNPKLSSSLIYGLLDALINAGDLRRANGLLARYDILLLDHGTPSVLIYNLLMKGYVNSESPQAAINLLDEMLRLRLEPDRLTYNTLIHACIKCGDMDVAMKFFKEMKEKAEEYYDDFLQPDVVTYTTLVKGFGDAKDLLSLQDIYLEMKLCDNVFIDRTAFTAVVDAMLKCGSTSGALCVFGEILKRSGANEVLRPKPHLYLSMMRAFAVQGDYGMVRNLYLRLWPDSSGSISKAVQQEADNLLMEAALNAGQLDEALGILSSIVRRWKAIPWTTSGGCCPPRSIVGVFQSILRPHLLSKVIPSEPIESIMIRFETTQPLLGTLQLKNVVMRFFKEQVVPIVDDRGCCIGLLHREDCINLDAPLVSMMRSPPTYVNTTTSIGRVVDLVLEKKLKMVIVVHCGNLSGSGYSSKAVGAFTRAQLYRLFEPEQQLL</sequence>
<dbReference type="AlphaFoldDB" id="D7M2Z4"/>
<protein>
    <submittedName>
        <fullName evidence="5">Pentatricopeptide repeat-containing protein</fullName>
    </submittedName>
</protein>
<dbReference type="HOGENOM" id="CLU_027035_0_0_1"/>
<feature type="repeat" description="PPR" evidence="3">
    <location>
        <begin position="73"/>
        <end position="107"/>
    </location>
</feature>
<feature type="repeat" description="PPR" evidence="3">
    <location>
        <begin position="109"/>
        <end position="143"/>
    </location>
</feature>
<dbReference type="InterPro" id="IPR046342">
    <property type="entry name" value="CBS_dom_sf"/>
</dbReference>
<evidence type="ECO:0000256" key="3">
    <source>
        <dbReference type="PROSITE-ProRule" id="PRU00708"/>
    </source>
</evidence>
<dbReference type="PROSITE" id="PS51375">
    <property type="entry name" value="PPR"/>
    <property type="match status" value="4"/>
</dbReference>
<reference evidence="6" key="1">
    <citation type="journal article" date="2011" name="Nat. Genet.">
        <title>The Arabidopsis lyrata genome sequence and the basis of rapid genome size change.</title>
        <authorList>
            <person name="Hu T.T."/>
            <person name="Pattyn P."/>
            <person name="Bakker E.G."/>
            <person name="Cao J."/>
            <person name="Cheng J.-F."/>
            <person name="Clark R.M."/>
            <person name="Fahlgren N."/>
            <person name="Fawcett J.A."/>
            <person name="Grimwood J."/>
            <person name="Gundlach H."/>
            <person name="Haberer G."/>
            <person name="Hollister J.D."/>
            <person name="Ossowski S."/>
            <person name="Ottilar R.P."/>
            <person name="Salamov A.A."/>
            <person name="Schneeberger K."/>
            <person name="Spannagl M."/>
            <person name="Wang X."/>
            <person name="Yang L."/>
            <person name="Nasrallah M.E."/>
            <person name="Bergelson J."/>
            <person name="Carrington J.C."/>
            <person name="Gaut B.S."/>
            <person name="Schmutz J."/>
            <person name="Mayer K.F.X."/>
            <person name="Van de Peer Y."/>
            <person name="Grigoriev I.V."/>
            <person name="Nordborg M."/>
            <person name="Weigel D."/>
            <person name="Guo Y.-L."/>
        </authorList>
    </citation>
    <scope>NUCLEOTIDE SEQUENCE [LARGE SCALE GENOMIC DNA]</scope>
    <source>
        <strain evidence="6">cv. MN47</strain>
    </source>
</reference>
<dbReference type="NCBIfam" id="TIGR00756">
    <property type="entry name" value="PPR"/>
    <property type="match status" value="4"/>
</dbReference>
<evidence type="ECO:0000256" key="1">
    <source>
        <dbReference type="ARBA" id="ARBA00022737"/>
    </source>
</evidence>
<dbReference type="Pfam" id="PF13041">
    <property type="entry name" value="PPR_2"/>
    <property type="match status" value="1"/>
</dbReference>
<dbReference type="InterPro" id="IPR002885">
    <property type="entry name" value="PPR_rpt"/>
</dbReference>
<feature type="repeat" description="PPR" evidence="3">
    <location>
        <begin position="221"/>
        <end position="251"/>
    </location>
</feature>
<evidence type="ECO:0000313" key="5">
    <source>
        <dbReference type="EMBL" id="EFH49728.1"/>
    </source>
</evidence>
<dbReference type="PANTHER" id="PTHR47581">
    <property type="entry name" value="OS09G0431600 PROTEIN"/>
    <property type="match status" value="1"/>
</dbReference>
<dbReference type="InterPro" id="IPR044781">
    <property type="entry name" value="At5g10690-like"/>
</dbReference>
<feature type="repeat" description="PPR" evidence="3">
    <location>
        <begin position="186"/>
        <end position="220"/>
    </location>
</feature>
<dbReference type="Pfam" id="PF01535">
    <property type="entry name" value="PPR"/>
    <property type="match status" value="3"/>
</dbReference>
<gene>
    <name evidence="5" type="ORF">ARALYDRAFT_909024</name>
</gene>
<dbReference type="PROSITE" id="PS51371">
    <property type="entry name" value="CBS"/>
    <property type="match status" value="1"/>
</dbReference>
<dbReference type="STRING" id="81972.D7M2Z4"/>
<keyword evidence="6" id="KW-1185">Reference proteome</keyword>
<proteinExistence type="predicted"/>
<feature type="domain" description="CBS" evidence="4">
    <location>
        <begin position="509"/>
        <end position="574"/>
    </location>
</feature>
<evidence type="ECO:0000313" key="6">
    <source>
        <dbReference type="Proteomes" id="UP000008694"/>
    </source>
</evidence>
<dbReference type="PANTHER" id="PTHR47581:SF2">
    <property type="entry name" value="OS09G0431600 PROTEIN"/>
    <property type="match status" value="1"/>
</dbReference>
<evidence type="ECO:0000256" key="2">
    <source>
        <dbReference type="PROSITE-ProRule" id="PRU00703"/>
    </source>
</evidence>
<organism evidence="6">
    <name type="scientific">Arabidopsis lyrata subsp. lyrata</name>
    <name type="common">Lyre-leaved rock-cress</name>
    <dbReference type="NCBI Taxonomy" id="81972"/>
    <lineage>
        <taxon>Eukaryota</taxon>
        <taxon>Viridiplantae</taxon>
        <taxon>Streptophyta</taxon>
        <taxon>Embryophyta</taxon>
        <taxon>Tracheophyta</taxon>
        <taxon>Spermatophyta</taxon>
        <taxon>Magnoliopsida</taxon>
        <taxon>eudicotyledons</taxon>
        <taxon>Gunneridae</taxon>
        <taxon>Pentapetalae</taxon>
        <taxon>rosids</taxon>
        <taxon>malvids</taxon>
        <taxon>Brassicales</taxon>
        <taxon>Brassicaceae</taxon>
        <taxon>Camelineae</taxon>
        <taxon>Arabidopsis</taxon>
    </lineage>
</organism>
<dbReference type="Gene3D" id="3.10.580.10">
    <property type="entry name" value="CBS-domain"/>
    <property type="match status" value="1"/>
</dbReference>
<dbReference type="Gramene" id="scaffold_601081.1">
    <property type="protein sequence ID" value="scaffold_601081.1"/>
    <property type="gene ID" value="scaffold_601081.1"/>
</dbReference>
<dbReference type="GO" id="GO:0003729">
    <property type="term" value="F:mRNA binding"/>
    <property type="evidence" value="ECO:0007669"/>
    <property type="project" value="EnsemblPlants"/>
</dbReference>
<dbReference type="eggNOG" id="KOG4197">
    <property type="taxonomic scope" value="Eukaryota"/>
</dbReference>
<keyword evidence="1" id="KW-0677">Repeat</keyword>
<accession>D7M2Z4</accession>
<dbReference type="InterPro" id="IPR011990">
    <property type="entry name" value="TPR-like_helical_dom_sf"/>
</dbReference>
<dbReference type="InterPro" id="IPR000644">
    <property type="entry name" value="CBS_dom"/>
</dbReference>
<keyword evidence="2" id="KW-0129">CBS domain</keyword>
<dbReference type="Gene3D" id="1.25.40.10">
    <property type="entry name" value="Tetratricopeptide repeat domain"/>
    <property type="match status" value="3"/>
</dbReference>
<dbReference type="EMBL" id="GL348718">
    <property type="protein sequence ID" value="EFH49728.1"/>
    <property type="molecule type" value="Genomic_DNA"/>
</dbReference>
<dbReference type="Proteomes" id="UP000008694">
    <property type="component" value="Unassembled WGS sequence"/>
</dbReference>
<name>D7M2Z4_ARALL</name>
<dbReference type="SUPFAM" id="SSF54631">
    <property type="entry name" value="CBS-domain pair"/>
    <property type="match status" value="1"/>
</dbReference>